<sequence length="315" mass="34537">MTARRPNGAPPTLERKIHFYRADIGNDGRGRPLTFDPASALAKINALPFVDGNGGRYLVDDDGNAICAFSGGTGALPSMRFCQIRRTGLPQLEQAGSVSDLNIADNAGLLEPVHIVFFADNIVGADFNFYGPRLSRLGHYLRIKSENIVPLATFYPLLRNDVAEQLNHFTELRLFDLKVKATYVQAMREADASLGAAFAANARVLDGDCDEIQLILKPSKETRRSALQGFRRFAGALVHGAHFRENTERFQIKGKNVDTNKVDVIDLLRDQLIAHKQVLRLGKKSRAVDAESAFSAILEAHDELGAELRQAAGIG</sequence>
<dbReference type="eggNOG" id="ENOG502ZPXP">
    <property type="taxonomic scope" value="Bacteria"/>
</dbReference>
<keyword evidence="2" id="KW-1185">Reference proteome</keyword>
<evidence type="ECO:0000313" key="2">
    <source>
        <dbReference type="Proteomes" id="UP000002257"/>
    </source>
</evidence>
<dbReference type="STRING" id="395965.Msil_1554"/>
<dbReference type="EMBL" id="CP001280">
    <property type="protein sequence ID" value="ACK50504.1"/>
    <property type="molecule type" value="Genomic_DNA"/>
</dbReference>
<proteinExistence type="predicted"/>
<dbReference type="Proteomes" id="UP000002257">
    <property type="component" value="Chromosome"/>
</dbReference>
<gene>
    <name evidence="1" type="ordered locus">Msil_1554</name>
</gene>
<reference evidence="1 2" key="1">
    <citation type="journal article" date="2010" name="J. Bacteriol.">
        <title>Complete genome sequence of the aerobic facultative methanotroph Methylocella silvestris BL2.</title>
        <authorList>
            <person name="Chen Y."/>
            <person name="Crombie A."/>
            <person name="Rahman M.T."/>
            <person name="Dedysh S.N."/>
            <person name="Liesack W."/>
            <person name="Stott M.B."/>
            <person name="Alam M."/>
            <person name="Theisen A.R."/>
            <person name="Murrell J.C."/>
            <person name="Dunfield P.F."/>
        </authorList>
    </citation>
    <scope>NUCLEOTIDE SEQUENCE [LARGE SCALE GENOMIC DNA]</scope>
    <source>
        <strain evidence="2">DSM 15510 / CIP 108128 / LMG 27833 / NCIMB 13906 / BL2</strain>
    </source>
</reference>
<dbReference type="KEGG" id="msl:Msil_1554"/>
<accession>B8EI22</accession>
<protein>
    <submittedName>
        <fullName evidence="1">Uncharacterized protein</fullName>
    </submittedName>
</protein>
<dbReference type="AlphaFoldDB" id="B8EI22"/>
<dbReference type="HOGENOM" id="CLU_075078_0_0_5"/>
<organism evidence="1 2">
    <name type="scientific">Methylocella silvestris (strain DSM 15510 / CIP 108128 / LMG 27833 / NCIMB 13906 / BL2)</name>
    <dbReference type="NCBI Taxonomy" id="395965"/>
    <lineage>
        <taxon>Bacteria</taxon>
        <taxon>Pseudomonadati</taxon>
        <taxon>Pseudomonadota</taxon>
        <taxon>Alphaproteobacteria</taxon>
        <taxon>Hyphomicrobiales</taxon>
        <taxon>Beijerinckiaceae</taxon>
        <taxon>Methylocella</taxon>
    </lineage>
</organism>
<dbReference type="OrthoDB" id="5198049at2"/>
<evidence type="ECO:0000313" key="1">
    <source>
        <dbReference type="EMBL" id="ACK50504.1"/>
    </source>
</evidence>
<name>B8EI22_METSB</name>